<dbReference type="CDD" id="cd00041">
    <property type="entry name" value="CUB"/>
    <property type="match status" value="1"/>
</dbReference>
<dbReference type="OrthoDB" id="6427144at2759"/>
<dbReference type="PANTHER" id="PTHR24251">
    <property type="entry name" value="OVOCHYMASE-RELATED"/>
    <property type="match status" value="1"/>
</dbReference>
<keyword evidence="6" id="KW-1185">Reference proteome</keyword>
<dbReference type="SUPFAM" id="SSF49854">
    <property type="entry name" value="Spermadhesin, CUB domain"/>
    <property type="match status" value="1"/>
</dbReference>
<dbReference type="Proteomes" id="UP000887116">
    <property type="component" value="Unassembled WGS sequence"/>
</dbReference>
<dbReference type="PROSITE" id="PS01180">
    <property type="entry name" value="CUB"/>
    <property type="match status" value="1"/>
</dbReference>
<feature type="domain" description="CUB" evidence="4">
    <location>
        <begin position="18"/>
        <end position="97"/>
    </location>
</feature>
<keyword evidence="1" id="KW-0677">Repeat</keyword>
<evidence type="ECO:0000256" key="1">
    <source>
        <dbReference type="ARBA" id="ARBA00022737"/>
    </source>
</evidence>
<gene>
    <name evidence="5" type="primary">FAT1_14</name>
    <name evidence="5" type="ORF">TNCT_654351</name>
</gene>
<protein>
    <submittedName>
        <fullName evidence="5">Protocadherin Fat 1</fullName>
    </submittedName>
</protein>
<dbReference type="AlphaFoldDB" id="A0A8X6JRJ1"/>
<organism evidence="5 6">
    <name type="scientific">Trichonephila clavata</name>
    <name type="common">Joro spider</name>
    <name type="synonym">Nephila clavata</name>
    <dbReference type="NCBI Taxonomy" id="2740835"/>
    <lineage>
        <taxon>Eukaryota</taxon>
        <taxon>Metazoa</taxon>
        <taxon>Ecdysozoa</taxon>
        <taxon>Arthropoda</taxon>
        <taxon>Chelicerata</taxon>
        <taxon>Arachnida</taxon>
        <taxon>Araneae</taxon>
        <taxon>Araneomorphae</taxon>
        <taxon>Entelegynae</taxon>
        <taxon>Araneoidea</taxon>
        <taxon>Nephilidae</taxon>
        <taxon>Trichonephila</taxon>
    </lineage>
</organism>
<dbReference type="InterPro" id="IPR000859">
    <property type="entry name" value="CUB_dom"/>
</dbReference>
<evidence type="ECO:0000313" key="6">
    <source>
        <dbReference type="Proteomes" id="UP000887116"/>
    </source>
</evidence>
<dbReference type="Pfam" id="PF00431">
    <property type="entry name" value="CUB"/>
    <property type="match status" value="1"/>
</dbReference>
<name>A0A8X6JRJ1_TRICU</name>
<evidence type="ECO:0000259" key="4">
    <source>
        <dbReference type="PROSITE" id="PS01180"/>
    </source>
</evidence>
<keyword evidence="2" id="KW-1015">Disulfide bond</keyword>
<reference evidence="5" key="1">
    <citation type="submission" date="2020-07" db="EMBL/GenBank/DDBJ databases">
        <title>Multicomponent nature underlies the extraordinary mechanical properties of spider dragline silk.</title>
        <authorList>
            <person name="Kono N."/>
            <person name="Nakamura H."/>
            <person name="Mori M."/>
            <person name="Yoshida Y."/>
            <person name="Ohtoshi R."/>
            <person name="Malay A.D."/>
            <person name="Moran D.A.P."/>
            <person name="Tomita M."/>
            <person name="Numata K."/>
            <person name="Arakawa K."/>
        </authorList>
    </citation>
    <scope>NUCLEOTIDE SEQUENCE</scope>
</reference>
<accession>A0A8X6JRJ1</accession>
<dbReference type="Gene3D" id="2.60.120.290">
    <property type="entry name" value="Spermadhesin, CUB domain"/>
    <property type="match status" value="1"/>
</dbReference>
<comment type="caution">
    <text evidence="3">Lacks conserved residue(s) required for the propagation of feature annotation.</text>
</comment>
<evidence type="ECO:0000313" key="5">
    <source>
        <dbReference type="EMBL" id="GFR16896.1"/>
    </source>
</evidence>
<comment type="caution">
    <text evidence="5">The sequence shown here is derived from an EMBL/GenBank/DDBJ whole genome shotgun (WGS) entry which is preliminary data.</text>
</comment>
<dbReference type="EMBL" id="BMAO01017594">
    <property type="protein sequence ID" value="GFR16896.1"/>
    <property type="molecule type" value="Genomic_DNA"/>
</dbReference>
<dbReference type="InterPro" id="IPR035914">
    <property type="entry name" value="Sperma_CUB_dom_sf"/>
</dbReference>
<evidence type="ECO:0000256" key="2">
    <source>
        <dbReference type="ARBA" id="ARBA00023157"/>
    </source>
</evidence>
<proteinExistence type="predicted"/>
<evidence type="ECO:0000256" key="3">
    <source>
        <dbReference type="PROSITE-ProRule" id="PRU00059"/>
    </source>
</evidence>
<sequence length="97" mass="11288">MKLGTNDDIYFSVIPEELNKTVSQLKGNLTSVNYPSNYLNNMDYIAEIIGPPTSRVVLIFYHFDIEWQDDCLYDYVLLQNDITEEGLRICGEFRGQR</sequence>